<evidence type="ECO:0000256" key="1">
    <source>
        <dbReference type="ARBA" id="ARBA00006534"/>
    </source>
</evidence>
<comment type="similarity">
    <text evidence="1">Belongs to the peptidase S51 family.</text>
</comment>
<dbReference type="PANTHER" id="PTHR20842">
    <property type="entry name" value="PROTEASE S51 ALPHA-ASPARTYL DIPEPTIDASE"/>
    <property type="match status" value="1"/>
</dbReference>
<keyword evidence="4" id="KW-0720">Serine protease</keyword>
<reference evidence="6" key="1">
    <citation type="submission" date="2016-10" db="EMBL/GenBank/DDBJ databases">
        <authorList>
            <person name="Varghese N."/>
            <person name="Submissions S."/>
        </authorList>
    </citation>
    <scope>NUCLEOTIDE SEQUENCE [LARGE SCALE GENOMIC DNA]</scope>
    <source>
        <strain evidence="6">DSM 7481</strain>
    </source>
</reference>
<dbReference type="RefSeq" id="WP_092952953.1">
    <property type="nucleotide sequence ID" value="NZ_FOMQ01000007.1"/>
</dbReference>
<accession>A0A1I1VW14</accession>
<dbReference type="Proteomes" id="UP000199517">
    <property type="component" value="Unassembled WGS sequence"/>
</dbReference>
<dbReference type="PANTHER" id="PTHR20842:SF0">
    <property type="entry name" value="ALPHA-ASPARTYL DIPEPTIDASE"/>
    <property type="match status" value="1"/>
</dbReference>
<proteinExistence type="inferred from homology"/>
<keyword evidence="3" id="KW-0378">Hydrolase</keyword>
<evidence type="ECO:0000313" key="5">
    <source>
        <dbReference type="EMBL" id="SFD87081.1"/>
    </source>
</evidence>
<name>A0A1I1VW14_9BURK</name>
<evidence type="ECO:0000256" key="3">
    <source>
        <dbReference type="ARBA" id="ARBA00022801"/>
    </source>
</evidence>
<keyword evidence="6" id="KW-1185">Reference proteome</keyword>
<dbReference type="CDD" id="cd03146">
    <property type="entry name" value="GAT1_Peptidase_E"/>
    <property type="match status" value="1"/>
</dbReference>
<keyword evidence="2" id="KW-0645">Protease</keyword>
<dbReference type="Gene3D" id="3.40.50.880">
    <property type="match status" value="1"/>
</dbReference>
<protein>
    <submittedName>
        <fullName evidence="5">Dipeptidase E Serine peptidase. MEROPS family S51</fullName>
    </submittedName>
</protein>
<evidence type="ECO:0000313" key="6">
    <source>
        <dbReference type="Proteomes" id="UP000199517"/>
    </source>
</evidence>
<organism evidence="5 6">
    <name type="scientific">Paracidovorax konjaci</name>
    <dbReference type="NCBI Taxonomy" id="32040"/>
    <lineage>
        <taxon>Bacteria</taxon>
        <taxon>Pseudomonadati</taxon>
        <taxon>Pseudomonadota</taxon>
        <taxon>Betaproteobacteria</taxon>
        <taxon>Burkholderiales</taxon>
        <taxon>Comamonadaceae</taxon>
        <taxon>Paracidovorax</taxon>
    </lineage>
</organism>
<dbReference type="NCBIfam" id="NF003642">
    <property type="entry name" value="PRK05282.1"/>
    <property type="match status" value="1"/>
</dbReference>
<dbReference type="GO" id="GO:0008236">
    <property type="term" value="F:serine-type peptidase activity"/>
    <property type="evidence" value="ECO:0007669"/>
    <property type="project" value="UniProtKB-KW"/>
</dbReference>
<gene>
    <name evidence="5" type="ORF">SAMN04489710_107232</name>
</gene>
<dbReference type="EMBL" id="FOMQ01000007">
    <property type="protein sequence ID" value="SFD87081.1"/>
    <property type="molecule type" value="Genomic_DNA"/>
</dbReference>
<evidence type="ECO:0000256" key="4">
    <source>
        <dbReference type="ARBA" id="ARBA00022825"/>
    </source>
</evidence>
<dbReference type="GO" id="GO:0006508">
    <property type="term" value="P:proteolysis"/>
    <property type="evidence" value="ECO:0007669"/>
    <property type="project" value="UniProtKB-KW"/>
</dbReference>
<dbReference type="InterPro" id="IPR005320">
    <property type="entry name" value="Peptidase_S51"/>
</dbReference>
<dbReference type="OrthoDB" id="3373764at2"/>
<dbReference type="InterPro" id="IPR029062">
    <property type="entry name" value="Class_I_gatase-like"/>
</dbReference>
<dbReference type="Pfam" id="PF03575">
    <property type="entry name" value="Peptidase_S51"/>
    <property type="match status" value="1"/>
</dbReference>
<sequence length="248" mass="25754">MNLLLLSNSSSDAGYLTHARGWIAEWAAAQTAAGDALFMPFAGVSRGWDDYEAQVAGALAPLGLAVASVHRAADPVAAVRQARYIVVGGGNTFALLGHLRRLGLLEAIAGRVRAGEASYLGWSAGSNVACPTIRTTNDMPITDPGGFGAMGLVPFQINAHYTDAHPPGHRGETREERLREFGTLNPQVPVVGLPEGTGLRVQGGRVTVLGDAAPVRIFEGAGAPRQQGPGALELLQVPRPDAPAIADA</sequence>
<evidence type="ECO:0000256" key="2">
    <source>
        <dbReference type="ARBA" id="ARBA00022670"/>
    </source>
</evidence>
<dbReference type="SUPFAM" id="SSF52317">
    <property type="entry name" value="Class I glutamine amidotransferase-like"/>
    <property type="match status" value="1"/>
</dbReference>
<dbReference type="AlphaFoldDB" id="A0A1I1VW14"/>